<dbReference type="HOGENOM" id="CLU_1737808_0_0_9"/>
<reference evidence="1 2" key="2">
    <citation type="submission" date="2010-03" db="EMBL/GenBank/DDBJ databases">
        <authorList>
            <person name="Pajon A."/>
        </authorList>
    </citation>
    <scope>NUCLEOTIDE SEQUENCE [LARGE SCALE GENOMIC DNA]</scope>
    <source>
        <strain evidence="2">L2-6</strain>
    </source>
</reference>
<sequence length="150" mass="17471">MKKKNPISEEQHYLCEIGLKKMPYRSSWIIKSYTEESLTHITIAAYYNVDEAFLQAPTCSMGESMGLPCRASQAGILRLSGKRFEPSIRKKRKILIPTWVYSCCVRHEENRSENCRIVFPPMGVSRMGYGYRNIIYGQIRQKSLIFFVYL</sequence>
<evidence type="ECO:0000313" key="1">
    <source>
        <dbReference type="EMBL" id="CBK99175.1"/>
    </source>
</evidence>
<dbReference type="KEGG" id="fpr:FP2_17310"/>
<dbReference type="RefSeq" id="WP_015564819.1">
    <property type="nucleotide sequence ID" value="NC_021042.1"/>
</dbReference>
<reference evidence="1 2" key="1">
    <citation type="submission" date="2010-03" db="EMBL/GenBank/DDBJ databases">
        <title>The genome sequence of Faecalibacterium prausnitzii L2/6.</title>
        <authorList>
            <consortium name="metaHIT consortium -- http://www.metahit.eu/"/>
            <person name="Pajon A."/>
            <person name="Turner K."/>
            <person name="Parkhill J."/>
            <person name="Duncan S."/>
            <person name="Flint H."/>
        </authorList>
    </citation>
    <scope>NUCLEOTIDE SEQUENCE [LARGE SCALE GENOMIC DNA]</scope>
    <source>
        <strain evidence="2">L2-6</strain>
    </source>
</reference>
<organism evidence="1 2">
    <name type="scientific">Faecalibacterium prausnitzii L2-6</name>
    <dbReference type="NCBI Taxonomy" id="718252"/>
    <lineage>
        <taxon>Bacteria</taxon>
        <taxon>Bacillati</taxon>
        <taxon>Bacillota</taxon>
        <taxon>Clostridia</taxon>
        <taxon>Eubacteriales</taxon>
        <taxon>Oscillospiraceae</taxon>
        <taxon>Faecalibacterium</taxon>
    </lineage>
</organism>
<dbReference type="BioCyc" id="FPRA718252:G1375-1466-MONOMER"/>
<gene>
    <name evidence="1" type="ORF">FP2_17310</name>
</gene>
<evidence type="ECO:0000313" key="2">
    <source>
        <dbReference type="Proteomes" id="UP000008804"/>
    </source>
</evidence>
<protein>
    <submittedName>
        <fullName evidence="1">Uncharacterized protein</fullName>
    </submittedName>
</protein>
<accession>D4JYS6</accession>
<dbReference type="Proteomes" id="UP000008804">
    <property type="component" value="Chromosome"/>
</dbReference>
<dbReference type="AlphaFoldDB" id="D4JYS6"/>
<dbReference type="EMBL" id="FP929045">
    <property type="protein sequence ID" value="CBK99175.1"/>
    <property type="molecule type" value="Genomic_DNA"/>
</dbReference>
<proteinExistence type="predicted"/>
<keyword evidence="2" id="KW-1185">Reference proteome</keyword>
<name>D4JYS6_9FIRM</name>